<evidence type="ECO:0000256" key="2">
    <source>
        <dbReference type="ARBA" id="ARBA00012729"/>
    </source>
</evidence>
<name>A0A380BA79_SPHSI</name>
<evidence type="ECO:0000313" key="9">
    <source>
        <dbReference type="Proteomes" id="UP000254893"/>
    </source>
</evidence>
<reference evidence="8 9" key="1">
    <citation type="submission" date="2018-06" db="EMBL/GenBank/DDBJ databases">
        <authorList>
            <consortium name="Pathogen Informatics"/>
            <person name="Doyle S."/>
        </authorList>
    </citation>
    <scope>NUCLEOTIDE SEQUENCE [LARGE SCALE GENOMIC DNA]</scope>
    <source>
        <strain evidence="8 9">NCTC11388</strain>
    </source>
</reference>
<protein>
    <recommendedName>
        <fullName evidence="2">chitinase</fullName>
        <ecNumber evidence="2">3.2.1.14</ecNumber>
    </recommendedName>
</protein>
<feature type="domain" description="GH18" evidence="7">
    <location>
        <begin position="55"/>
        <end position="348"/>
    </location>
</feature>
<dbReference type="Gene3D" id="3.20.20.80">
    <property type="entry name" value="Glycosidases"/>
    <property type="match status" value="1"/>
</dbReference>
<dbReference type="PANTHER" id="PTHR11177">
    <property type="entry name" value="CHITINASE"/>
    <property type="match status" value="1"/>
</dbReference>
<dbReference type="PANTHER" id="PTHR11177:SF317">
    <property type="entry name" value="CHITINASE 12-RELATED"/>
    <property type="match status" value="1"/>
</dbReference>
<dbReference type="PROSITE" id="PS01095">
    <property type="entry name" value="GH18_1"/>
    <property type="match status" value="1"/>
</dbReference>
<dbReference type="SUPFAM" id="SSF51445">
    <property type="entry name" value="(Trans)glycosidases"/>
    <property type="match status" value="1"/>
</dbReference>
<dbReference type="GO" id="GO:0008843">
    <property type="term" value="F:endochitinase activity"/>
    <property type="evidence" value="ECO:0007669"/>
    <property type="project" value="UniProtKB-EC"/>
</dbReference>
<dbReference type="PROSITE" id="PS51257">
    <property type="entry name" value="PROKAR_LIPOPROTEIN"/>
    <property type="match status" value="1"/>
</dbReference>
<dbReference type="GO" id="GO:0008061">
    <property type="term" value="F:chitin binding"/>
    <property type="evidence" value="ECO:0007669"/>
    <property type="project" value="InterPro"/>
</dbReference>
<evidence type="ECO:0000256" key="1">
    <source>
        <dbReference type="ARBA" id="ARBA00000822"/>
    </source>
</evidence>
<gene>
    <name evidence="8" type="primary">chiB</name>
    <name evidence="8" type="ORF">NCTC11388_00390</name>
</gene>
<dbReference type="GO" id="GO:0005576">
    <property type="term" value="C:extracellular region"/>
    <property type="evidence" value="ECO:0007669"/>
    <property type="project" value="TreeGrafter"/>
</dbReference>
<dbReference type="AlphaFoldDB" id="A0A380BA79"/>
<evidence type="ECO:0000259" key="7">
    <source>
        <dbReference type="PROSITE" id="PS51910"/>
    </source>
</evidence>
<evidence type="ECO:0000256" key="6">
    <source>
        <dbReference type="RuleBase" id="RU004453"/>
    </source>
</evidence>
<dbReference type="GO" id="GO:0006032">
    <property type="term" value="P:chitin catabolic process"/>
    <property type="evidence" value="ECO:0007669"/>
    <property type="project" value="TreeGrafter"/>
</dbReference>
<evidence type="ECO:0000256" key="3">
    <source>
        <dbReference type="ARBA" id="ARBA00022801"/>
    </source>
</evidence>
<comment type="similarity">
    <text evidence="6">Belongs to the glycosyl hydrolase 18 family.</text>
</comment>
<proteinExistence type="inferred from homology"/>
<dbReference type="EMBL" id="UGYW01000001">
    <property type="protein sequence ID" value="SUI97396.1"/>
    <property type="molecule type" value="Genomic_DNA"/>
</dbReference>
<dbReference type="InterPro" id="IPR001223">
    <property type="entry name" value="Glyco_hydro18_cat"/>
</dbReference>
<dbReference type="InterPro" id="IPR050314">
    <property type="entry name" value="Glycosyl_Hydrlase_18"/>
</dbReference>
<dbReference type="Gene3D" id="3.40.5.30">
    <property type="entry name" value="(Trans)glycosidases - domain 2"/>
    <property type="match status" value="1"/>
</dbReference>
<dbReference type="SMART" id="SM00636">
    <property type="entry name" value="Glyco_18"/>
    <property type="match status" value="1"/>
</dbReference>
<dbReference type="Pfam" id="PF00704">
    <property type="entry name" value="Glyco_hydro_18"/>
    <property type="match status" value="1"/>
</dbReference>
<dbReference type="InterPro" id="IPR001579">
    <property type="entry name" value="Glyco_hydro_18_chit_AS"/>
</dbReference>
<evidence type="ECO:0000256" key="4">
    <source>
        <dbReference type="ARBA" id="ARBA00023295"/>
    </source>
</evidence>
<keyword evidence="4 5" id="KW-0326">Glycosidase</keyword>
<evidence type="ECO:0000256" key="5">
    <source>
        <dbReference type="RuleBase" id="RU000489"/>
    </source>
</evidence>
<dbReference type="InterPro" id="IPR017853">
    <property type="entry name" value="GH"/>
</dbReference>
<sequence length="348" mass="38201">MQGLNKMNMKKFLILGIALLVTLVSCKKDVIWVPDGYGADQFVKPTTPYQPDLSFKTVVYLPSYRTIAAIDTTALESLTHVIYAFMQPKSDGSLVLQGTKENMQAAVRLVKRHNKKIVIAMNGVDSVFTTIVSNPQLRSKFIANIVSFTLQNQFDGVDMDWEYPRSNKANDVTFGIFMQELGAELHSWHRTLSMAVTAGIFAGTVKEGISKEAIDACDFVNLMAYDGIGTDSANPNHHASYGMAERVLNIWITEKGLPANKAVLGLPAYGKTAANAATPYRDLLAMGASANADEFTKDGKTYYYNGENTIRLKTQLARQKGNGIMFWEWGQDAVGAQSLIKVGFAAAK</sequence>
<dbReference type="GO" id="GO:0005975">
    <property type="term" value="P:carbohydrate metabolic process"/>
    <property type="evidence" value="ECO:0007669"/>
    <property type="project" value="InterPro"/>
</dbReference>
<accession>A0A380BA79</accession>
<evidence type="ECO:0000313" key="8">
    <source>
        <dbReference type="EMBL" id="SUI97396.1"/>
    </source>
</evidence>
<dbReference type="Proteomes" id="UP000254893">
    <property type="component" value="Unassembled WGS sequence"/>
</dbReference>
<organism evidence="8 9">
    <name type="scientific">Sphingobacterium spiritivorum</name>
    <name type="common">Flavobacterium spiritivorum</name>
    <dbReference type="NCBI Taxonomy" id="258"/>
    <lineage>
        <taxon>Bacteria</taxon>
        <taxon>Pseudomonadati</taxon>
        <taxon>Bacteroidota</taxon>
        <taxon>Sphingobacteriia</taxon>
        <taxon>Sphingobacteriales</taxon>
        <taxon>Sphingobacteriaceae</taxon>
        <taxon>Sphingobacterium</taxon>
    </lineage>
</organism>
<keyword evidence="3 5" id="KW-0378">Hydrolase</keyword>
<dbReference type="InterPro" id="IPR011583">
    <property type="entry name" value="Chitinase_II/V-like_cat"/>
</dbReference>
<dbReference type="EC" id="3.2.1.14" evidence="2"/>
<comment type="catalytic activity">
    <reaction evidence="1">
        <text>Random endo-hydrolysis of N-acetyl-beta-D-glucosaminide (1-&gt;4)-beta-linkages in chitin and chitodextrins.</text>
        <dbReference type="EC" id="3.2.1.14"/>
    </reaction>
</comment>
<dbReference type="PROSITE" id="PS51910">
    <property type="entry name" value="GH18_2"/>
    <property type="match status" value="1"/>
</dbReference>